<evidence type="ECO:0008006" key="5">
    <source>
        <dbReference type="Google" id="ProtNLM"/>
    </source>
</evidence>
<dbReference type="RefSeq" id="WP_051703226.1">
    <property type="nucleotide sequence ID" value="NZ_JOFV01000018.1"/>
</dbReference>
<gene>
    <name evidence="1" type="ORF">EQW73_16910</name>
    <name evidence="2" type="ORF">EQW78_14345</name>
</gene>
<dbReference type="Proteomes" id="UP000290517">
    <property type="component" value="Unassembled WGS sequence"/>
</dbReference>
<dbReference type="EMBL" id="SDJQ01000018">
    <property type="protein sequence ID" value="RXR32485.1"/>
    <property type="molecule type" value="Genomic_DNA"/>
</dbReference>
<dbReference type="AlphaFoldDB" id="A0A4Q1KS52"/>
<comment type="caution">
    <text evidence="2">The sequence shown here is derived from an EMBL/GenBank/DDBJ whole genome shotgun (WGS) entry which is preliminary data.</text>
</comment>
<keyword evidence="4" id="KW-1185">Reference proteome</keyword>
<dbReference type="STRING" id="1713.GCA_000718325_03253"/>
<organism evidence="2 3">
    <name type="scientific">Oerskovia turbata</name>
    <dbReference type="NCBI Taxonomy" id="1713"/>
    <lineage>
        <taxon>Bacteria</taxon>
        <taxon>Bacillati</taxon>
        <taxon>Actinomycetota</taxon>
        <taxon>Actinomycetes</taxon>
        <taxon>Micrococcales</taxon>
        <taxon>Cellulomonadaceae</taxon>
        <taxon>Oerskovia</taxon>
    </lineage>
</organism>
<name>A0A4Q1KS52_9CELL</name>
<dbReference type="EMBL" id="SDJR01000013">
    <property type="protein sequence ID" value="RXR22420.1"/>
    <property type="molecule type" value="Genomic_DNA"/>
</dbReference>
<dbReference type="OrthoDB" id="3837807at2"/>
<dbReference type="Proteomes" id="UP000289805">
    <property type="component" value="Unassembled WGS sequence"/>
</dbReference>
<sequence length="204" mass="21636">MVTRRSTQTVGDDAVVAATGQPRAAWFELLDAHGATGWDHTRIASWLVENQGVDGWWAQSLTVAYEQERGLRLPGQRADGTFDVSVTKTVAATPAAVYAVVSDDEARSAWLGPALAEVGVTGDLDVVGQTIDRSVRLRWPTDAVGGAAGRARRVLLAFDAAPSGVADGHRTRVAVSYSGVPTAEEVAPLKTFWKGRLDALATLL</sequence>
<evidence type="ECO:0000313" key="3">
    <source>
        <dbReference type="Proteomes" id="UP000289805"/>
    </source>
</evidence>
<evidence type="ECO:0000313" key="2">
    <source>
        <dbReference type="EMBL" id="RXR32485.1"/>
    </source>
</evidence>
<proteinExistence type="predicted"/>
<dbReference type="SUPFAM" id="SSF55961">
    <property type="entry name" value="Bet v1-like"/>
    <property type="match status" value="1"/>
</dbReference>
<dbReference type="Gene3D" id="3.30.530.20">
    <property type="match status" value="1"/>
</dbReference>
<accession>A0A4Q1KS52</accession>
<protein>
    <recommendedName>
        <fullName evidence="5">DUF4287 domain-containing protein</fullName>
    </recommendedName>
</protein>
<evidence type="ECO:0000313" key="1">
    <source>
        <dbReference type="EMBL" id="RXR22420.1"/>
    </source>
</evidence>
<reference evidence="3 4" key="1">
    <citation type="submission" date="2019-01" db="EMBL/GenBank/DDBJ databases">
        <title>Oerskovia turbata Genome sequencing and assembly.</title>
        <authorList>
            <person name="Dou T."/>
        </authorList>
    </citation>
    <scope>NUCLEOTIDE SEQUENCE [LARGE SCALE GENOMIC DNA]</scope>
    <source>
        <strain evidence="2 3">JCM12123</strain>
        <strain evidence="1 4">JCM3160</strain>
    </source>
</reference>
<evidence type="ECO:0000313" key="4">
    <source>
        <dbReference type="Proteomes" id="UP000290517"/>
    </source>
</evidence>
<dbReference type="InterPro" id="IPR023393">
    <property type="entry name" value="START-like_dom_sf"/>
</dbReference>